<name>A0AA92W6J7_9BACT</name>
<evidence type="ECO:0000313" key="2">
    <source>
        <dbReference type="Proteomes" id="UP000283785"/>
    </source>
</evidence>
<dbReference type="RefSeq" id="WP_118062979.1">
    <property type="nucleotide sequence ID" value="NZ_QSAG01000001.1"/>
</dbReference>
<evidence type="ECO:0000313" key="1">
    <source>
        <dbReference type="EMBL" id="RGW45018.1"/>
    </source>
</evidence>
<accession>A0AA92W6J7</accession>
<dbReference type="AlphaFoldDB" id="A0AA92W6J7"/>
<organism evidence="1 2">
    <name type="scientific">Segatella copri</name>
    <dbReference type="NCBI Taxonomy" id="165179"/>
    <lineage>
        <taxon>Bacteria</taxon>
        <taxon>Pseudomonadati</taxon>
        <taxon>Bacteroidota</taxon>
        <taxon>Bacteroidia</taxon>
        <taxon>Bacteroidales</taxon>
        <taxon>Prevotellaceae</taxon>
        <taxon>Segatella</taxon>
    </lineage>
</organism>
<dbReference type="EMBL" id="QSAG01000001">
    <property type="protein sequence ID" value="RGW45018.1"/>
    <property type="molecule type" value="Genomic_DNA"/>
</dbReference>
<comment type="caution">
    <text evidence="1">The sequence shown here is derived from an EMBL/GenBank/DDBJ whole genome shotgun (WGS) entry which is preliminary data.</text>
</comment>
<protein>
    <submittedName>
        <fullName evidence="1">Uncharacterized protein</fullName>
    </submittedName>
</protein>
<sequence length="75" mass="9034">MIAEIKEYLEKPSHSGKRYLIKKIVGTKDNIEKKVLNYIDERMNNKSFIRVIEFKVVIKSGKYTAYDWIYKPTYR</sequence>
<proteinExistence type="predicted"/>
<dbReference type="Proteomes" id="UP000283785">
    <property type="component" value="Unassembled WGS sequence"/>
</dbReference>
<gene>
    <name evidence="1" type="ORF">DWV76_00430</name>
</gene>
<reference evidence="1 2" key="1">
    <citation type="submission" date="2018-08" db="EMBL/GenBank/DDBJ databases">
        <title>A genome reference for cultivated species of the human gut microbiota.</title>
        <authorList>
            <person name="Zou Y."/>
            <person name="Xue W."/>
            <person name="Luo G."/>
        </authorList>
    </citation>
    <scope>NUCLEOTIDE SEQUENCE [LARGE SCALE GENOMIC DNA]</scope>
    <source>
        <strain evidence="1 2">AF12-50</strain>
    </source>
</reference>